<dbReference type="InterPro" id="IPR033704">
    <property type="entry name" value="dUTPase_trimeric"/>
</dbReference>
<feature type="transmembrane region" description="Helical" evidence="3">
    <location>
        <begin position="190"/>
        <end position="213"/>
    </location>
</feature>
<evidence type="ECO:0000313" key="4">
    <source>
        <dbReference type="EMBL" id="MDZ5712422.1"/>
    </source>
</evidence>
<dbReference type="RefSeq" id="WP_322421379.1">
    <property type="nucleotide sequence ID" value="NZ_JAXQNN010000002.1"/>
</dbReference>
<evidence type="ECO:0008006" key="6">
    <source>
        <dbReference type="Google" id="ProtNLM"/>
    </source>
</evidence>
<dbReference type="EMBL" id="JAXQNN010000002">
    <property type="protein sequence ID" value="MDZ5712422.1"/>
    <property type="molecule type" value="Genomic_DNA"/>
</dbReference>
<organism evidence="4 5">
    <name type="scientific">Jeotgalibacillus haloalkalitolerans</name>
    <dbReference type="NCBI Taxonomy" id="3104292"/>
    <lineage>
        <taxon>Bacteria</taxon>
        <taxon>Bacillati</taxon>
        <taxon>Bacillota</taxon>
        <taxon>Bacilli</taxon>
        <taxon>Bacillales</taxon>
        <taxon>Caryophanaceae</taxon>
        <taxon>Jeotgalibacillus</taxon>
    </lineage>
</organism>
<sequence length="216" mass="24622">MSVIPFVFEGDNRNITNNIDEFVLSEKKLYLTYELENTKINNRKDSNISYNLRVGKEYRDHRETGKTDIKIDDTFTLHPGNAIVIQTEEYFNFPKTYFGQILPKVSLLHEGVSNTTSKVDPGFKGYLYITIFNLGKKPRIFKRGDEFCSLILHDVGEGVTAYDKPPPNLPGKDKLKKMAKLHDFIDRNGVSLSVLLSIISILLVIFHAILAILNLI</sequence>
<dbReference type="InterPro" id="IPR036157">
    <property type="entry name" value="dUTPase-like_sf"/>
</dbReference>
<evidence type="ECO:0000256" key="1">
    <source>
        <dbReference type="ARBA" id="ARBA00022801"/>
    </source>
</evidence>
<dbReference type="Proteomes" id="UP001292084">
    <property type="component" value="Unassembled WGS sequence"/>
</dbReference>
<keyword evidence="2" id="KW-0546">Nucleotide metabolism</keyword>
<accession>A0ABU5KMD1</accession>
<gene>
    <name evidence="4" type="ORF">UFB30_09275</name>
</gene>
<keyword evidence="1" id="KW-0378">Hydrolase</keyword>
<dbReference type="InterPro" id="IPR011962">
    <property type="entry name" value="dCTP_deaminase"/>
</dbReference>
<comment type="caution">
    <text evidence="4">The sequence shown here is derived from an EMBL/GenBank/DDBJ whole genome shotgun (WGS) entry which is preliminary data.</text>
</comment>
<dbReference type="CDD" id="cd07557">
    <property type="entry name" value="trimeric_dUTPase"/>
    <property type="match status" value="1"/>
</dbReference>
<dbReference type="PANTHER" id="PTHR42680">
    <property type="entry name" value="DCTP DEAMINASE"/>
    <property type="match status" value="1"/>
</dbReference>
<dbReference type="PANTHER" id="PTHR42680:SF3">
    <property type="entry name" value="DCTP DEAMINASE"/>
    <property type="match status" value="1"/>
</dbReference>
<evidence type="ECO:0000313" key="5">
    <source>
        <dbReference type="Proteomes" id="UP001292084"/>
    </source>
</evidence>
<dbReference type="SUPFAM" id="SSF51283">
    <property type="entry name" value="dUTPase-like"/>
    <property type="match status" value="1"/>
</dbReference>
<keyword evidence="5" id="KW-1185">Reference proteome</keyword>
<name>A0ABU5KMD1_9BACL</name>
<protein>
    <recommendedName>
        <fullName evidence="6">dUTPase-like domain-containing protein</fullName>
    </recommendedName>
</protein>
<keyword evidence="3" id="KW-0812">Transmembrane</keyword>
<proteinExistence type="predicted"/>
<keyword evidence="3" id="KW-1133">Transmembrane helix</keyword>
<reference evidence="4 5" key="1">
    <citation type="submission" date="2023-12" db="EMBL/GenBank/DDBJ databases">
        <title>Jeotgalibacillus haloalkaliphilus sp. nov., a novel salt-tolerant bacteria, isolated from the estuary of the Fenhe River into the Yellow River.</title>
        <authorList>
            <person name="Li Y."/>
        </authorList>
    </citation>
    <scope>NUCLEOTIDE SEQUENCE [LARGE SCALE GENOMIC DNA]</scope>
    <source>
        <strain evidence="4 5">HH7-29</strain>
    </source>
</reference>
<dbReference type="Pfam" id="PF22769">
    <property type="entry name" value="DCD"/>
    <property type="match status" value="1"/>
</dbReference>
<evidence type="ECO:0000256" key="3">
    <source>
        <dbReference type="SAM" id="Phobius"/>
    </source>
</evidence>
<keyword evidence="3" id="KW-0472">Membrane</keyword>
<evidence type="ECO:0000256" key="2">
    <source>
        <dbReference type="ARBA" id="ARBA00023080"/>
    </source>
</evidence>
<dbReference type="Gene3D" id="2.70.40.10">
    <property type="match status" value="1"/>
</dbReference>